<dbReference type="InterPro" id="IPR005151">
    <property type="entry name" value="Tail-specific_protease"/>
</dbReference>
<comment type="similarity">
    <text evidence="1 5">Belongs to the peptidase S41A family.</text>
</comment>
<dbReference type="PROSITE" id="PS50106">
    <property type="entry name" value="PDZ"/>
    <property type="match status" value="1"/>
</dbReference>
<protein>
    <submittedName>
        <fullName evidence="8">PDZ domain-containing protein</fullName>
    </submittedName>
</protein>
<evidence type="ECO:0000256" key="3">
    <source>
        <dbReference type="ARBA" id="ARBA00022801"/>
    </source>
</evidence>
<dbReference type="SUPFAM" id="SSF52096">
    <property type="entry name" value="ClpP/crotonase"/>
    <property type="match status" value="1"/>
</dbReference>
<keyword evidence="6" id="KW-0472">Membrane</keyword>
<keyword evidence="4 5" id="KW-0720">Serine protease</keyword>
<evidence type="ECO:0000256" key="4">
    <source>
        <dbReference type="ARBA" id="ARBA00022825"/>
    </source>
</evidence>
<gene>
    <name evidence="8" type="ORF">JIV24_01495</name>
</gene>
<feature type="transmembrane region" description="Helical" evidence="6">
    <location>
        <begin position="12"/>
        <end position="29"/>
    </location>
</feature>
<evidence type="ECO:0000256" key="1">
    <source>
        <dbReference type="ARBA" id="ARBA00009179"/>
    </source>
</evidence>
<name>A0ABS1HEA3_9BACT</name>
<dbReference type="SMART" id="SM00228">
    <property type="entry name" value="PDZ"/>
    <property type="match status" value="1"/>
</dbReference>
<sequence length="537" mass="60205">MSNTRKQIFMPFLYALLVATGVFIGRNFIKAPSSGGSNPLMIYPQSSKIATLINLIDEEYVDTVDREAIEEKVIPQILKNLDPHTVYIPAKDLNKVNEELQGSFGGIGVQFTMQNDTVMVIQVIQGGPSEKVGLLPGDRIVAVDDSIIAGKNIGTDAVMKKLKGEMGTEVKVGVLRRPNKDLIDYKITRGSIAINSVEVSYMINESTGYIKVDKFAQNTYQEFLTALAKLKANNCKEVIIDFRGNSGGLLDVAIRLCNEFLPAKDLIVYTEGKAQKRLDVKANGAGTCQDTKVIVLIDEFSASASEIFAGAIQDNDRGLVIGRRSFGKGLVQQQIPLPDGSALRLTVARYHTPSGRCIQKSYENGNDDYYEDIYKRYEHGEFFNQDSIQFDDELKYTTKNGRTVYGGGGVMPDIFVPRDTTMLTDYFAKLRMNGVIYRYALEYTDNNRQQLEKYNSAETLEQYLNTQSLLSDFLRYAKDKGVEYKRDEYQTSKQLIEVELKAYIARNMIDNEGFYPIIQQLDDVLIKAIEEAGKIES</sequence>
<dbReference type="InterPro" id="IPR036034">
    <property type="entry name" value="PDZ_sf"/>
</dbReference>
<dbReference type="CDD" id="cd07560">
    <property type="entry name" value="Peptidase_S41_CPP"/>
    <property type="match status" value="1"/>
</dbReference>
<dbReference type="InterPro" id="IPR001478">
    <property type="entry name" value="PDZ"/>
</dbReference>
<dbReference type="Gene3D" id="3.90.226.10">
    <property type="entry name" value="2-enoyl-CoA Hydratase, Chain A, domain 1"/>
    <property type="match status" value="1"/>
</dbReference>
<dbReference type="InterPro" id="IPR029045">
    <property type="entry name" value="ClpP/crotonase-like_dom_sf"/>
</dbReference>
<dbReference type="RefSeq" id="WP_200463226.1">
    <property type="nucleotide sequence ID" value="NZ_JAENRR010000002.1"/>
</dbReference>
<keyword evidence="9" id="KW-1185">Reference proteome</keyword>
<proteinExistence type="inferred from homology"/>
<keyword evidence="2 5" id="KW-0645">Protease</keyword>
<keyword evidence="6" id="KW-0812">Transmembrane</keyword>
<keyword evidence="6" id="KW-1133">Transmembrane helix</keyword>
<comment type="caution">
    <text evidence="8">The sequence shown here is derived from an EMBL/GenBank/DDBJ whole genome shotgun (WGS) entry which is preliminary data.</text>
</comment>
<dbReference type="SMART" id="SM00245">
    <property type="entry name" value="TSPc"/>
    <property type="match status" value="1"/>
</dbReference>
<accession>A0ABS1HEA3</accession>
<evidence type="ECO:0000256" key="2">
    <source>
        <dbReference type="ARBA" id="ARBA00022670"/>
    </source>
</evidence>
<dbReference type="NCBIfam" id="TIGR00225">
    <property type="entry name" value="prc"/>
    <property type="match status" value="1"/>
</dbReference>
<dbReference type="Pfam" id="PF03572">
    <property type="entry name" value="Peptidase_S41"/>
    <property type="match status" value="1"/>
</dbReference>
<dbReference type="Proteomes" id="UP000605676">
    <property type="component" value="Unassembled WGS sequence"/>
</dbReference>
<organism evidence="8 9">
    <name type="scientific">Carboxylicivirga marina</name>
    <dbReference type="NCBI Taxonomy" id="2800988"/>
    <lineage>
        <taxon>Bacteria</taxon>
        <taxon>Pseudomonadati</taxon>
        <taxon>Bacteroidota</taxon>
        <taxon>Bacteroidia</taxon>
        <taxon>Marinilabiliales</taxon>
        <taxon>Marinilabiliaceae</taxon>
        <taxon>Carboxylicivirga</taxon>
    </lineage>
</organism>
<dbReference type="EMBL" id="JAENRR010000002">
    <property type="protein sequence ID" value="MBK3515994.1"/>
    <property type="molecule type" value="Genomic_DNA"/>
</dbReference>
<evidence type="ECO:0000256" key="5">
    <source>
        <dbReference type="RuleBase" id="RU004404"/>
    </source>
</evidence>
<dbReference type="Pfam" id="PF13180">
    <property type="entry name" value="PDZ_2"/>
    <property type="match status" value="1"/>
</dbReference>
<dbReference type="PANTHER" id="PTHR32060">
    <property type="entry name" value="TAIL-SPECIFIC PROTEASE"/>
    <property type="match status" value="1"/>
</dbReference>
<dbReference type="InterPro" id="IPR004447">
    <property type="entry name" value="Peptidase_S41A"/>
</dbReference>
<dbReference type="PANTHER" id="PTHR32060:SF30">
    <property type="entry name" value="CARBOXY-TERMINAL PROCESSING PROTEASE CTPA"/>
    <property type="match status" value="1"/>
</dbReference>
<dbReference type="Gene3D" id="3.30.750.44">
    <property type="match status" value="1"/>
</dbReference>
<dbReference type="CDD" id="cd06782">
    <property type="entry name" value="cpPDZ_CPP-like"/>
    <property type="match status" value="1"/>
</dbReference>
<reference evidence="8 9" key="1">
    <citation type="submission" date="2021-01" db="EMBL/GenBank/DDBJ databases">
        <title>Carboxyliciviraga sp.nov., isolated from coastal sediments.</title>
        <authorList>
            <person name="Lu D."/>
            <person name="Zhang T."/>
        </authorList>
    </citation>
    <scope>NUCLEOTIDE SEQUENCE [LARGE SCALE GENOMIC DNA]</scope>
    <source>
        <strain evidence="8 9">N1Y132</strain>
    </source>
</reference>
<evidence type="ECO:0000313" key="8">
    <source>
        <dbReference type="EMBL" id="MBK3515994.1"/>
    </source>
</evidence>
<evidence type="ECO:0000256" key="6">
    <source>
        <dbReference type="SAM" id="Phobius"/>
    </source>
</evidence>
<dbReference type="Gene3D" id="2.30.42.10">
    <property type="match status" value="1"/>
</dbReference>
<dbReference type="SUPFAM" id="SSF50156">
    <property type="entry name" value="PDZ domain-like"/>
    <property type="match status" value="1"/>
</dbReference>
<evidence type="ECO:0000313" key="9">
    <source>
        <dbReference type="Proteomes" id="UP000605676"/>
    </source>
</evidence>
<feature type="domain" description="PDZ" evidence="7">
    <location>
        <begin position="93"/>
        <end position="163"/>
    </location>
</feature>
<evidence type="ECO:0000259" key="7">
    <source>
        <dbReference type="PROSITE" id="PS50106"/>
    </source>
</evidence>
<keyword evidence="3 5" id="KW-0378">Hydrolase</keyword>